<comment type="caution">
    <text evidence="3">The sequence shown here is derived from an EMBL/GenBank/DDBJ whole genome shotgun (WGS) entry which is preliminary data.</text>
</comment>
<reference evidence="3 4" key="1">
    <citation type="journal article" date="2014" name="PLoS Genet.">
        <title>Phylogenetically driven sequencing of extremely halophilic archaea reveals strategies for static and dynamic osmo-response.</title>
        <authorList>
            <person name="Becker E.A."/>
            <person name="Seitzer P.M."/>
            <person name="Tritt A."/>
            <person name="Larsen D."/>
            <person name="Krusor M."/>
            <person name="Yao A.I."/>
            <person name="Wu D."/>
            <person name="Madern D."/>
            <person name="Eisen J.A."/>
            <person name="Darling A.E."/>
            <person name="Facciotti M.T."/>
        </authorList>
    </citation>
    <scope>NUCLEOTIDE SEQUENCE [LARGE SCALE GENOMIC DNA]</scope>
    <source>
        <strain evidence="3 4">ATCC BAA-1513</strain>
    </source>
</reference>
<dbReference type="Proteomes" id="UP000011612">
    <property type="component" value="Unassembled WGS sequence"/>
</dbReference>
<dbReference type="InterPro" id="IPR026869">
    <property type="entry name" value="EgtC-like"/>
</dbReference>
<protein>
    <recommendedName>
        <fullName evidence="2">Glutamine amidotransferase type-2 domain-containing protein</fullName>
    </recommendedName>
</protein>
<feature type="domain" description="Glutamine amidotransferase type-2" evidence="2">
    <location>
        <begin position="1"/>
        <end position="227"/>
    </location>
</feature>
<evidence type="ECO:0000259" key="2">
    <source>
        <dbReference type="PROSITE" id="PS51278"/>
    </source>
</evidence>
<dbReference type="EMBL" id="AOLK01000019">
    <property type="protein sequence ID" value="ELZ84631.1"/>
    <property type="molecule type" value="Genomic_DNA"/>
</dbReference>
<dbReference type="PANTHER" id="PTHR43187:SF1">
    <property type="entry name" value="GLUTAMINE AMIDOTRANSFERASE DUG3-RELATED"/>
    <property type="match status" value="1"/>
</dbReference>
<dbReference type="PROSITE" id="PS51278">
    <property type="entry name" value="GATASE_TYPE_2"/>
    <property type="match status" value="1"/>
</dbReference>
<evidence type="ECO:0000313" key="3">
    <source>
        <dbReference type="EMBL" id="ELZ84631.1"/>
    </source>
</evidence>
<keyword evidence="1" id="KW-0315">Glutamine amidotransferase</keyword>
<accession>M0HJH4</accession>
<dbReference type="InterPro" id="IPR052373">
    <property type="entry name" value="Gamma-glu_amide_hydrolase"/>
</dbReference>
<dbReference type="Pfam" id="PF13230">
    <property type="entry name" value="GATase_4"/>
    <property type="match status" value="1"/>
</dbReference>
<evidence type="ECO:0000256" key="1">
    <source>
        <dbReference type="ARBA" id="ARBA00022962"/>
    </source>
</evidence>
<dbReference type="STRING" id="1230453.C453_11471"/>
<gene>
    <name evidence="3" type="ORF">C453_11471</name>
</gene>
<sequence length="227" mass="24796">MAADTPVYDTLSSQIESKTVVAHVRRATHGDHTIGNTHPFQYGRWVFAHNGNIAGFDEVRSTLREGVASDLRPHILGDTDSEILFYVLLTALSDAGHLDDDGRFSGSPKDLWEIIRPVVTRVAELGGGMHTDPDGPSDRTYLTFVLTDGQTLIGHQGGKPLFVHAPSIDHENLNEPPWVIERGTADHFLLASEPAHDPQMWTPIQQGGVVGVGHDMSVWTSPEALEP</sequence>
<dbReference type="CDD" id="cd01908">
    <property type="entry name" value="YafJ"/>
    <property type="match status" value="1"/>
</dbReference>
<dbReference type="AlphaFoldDB" id="M0HJH4"/>
<keyword evidence="4" id="KW-1185">Reference proteome</keyword>
<organism evidence="3 4">
    <name type="scientific">Haloferax elongans ATCC BAA-1513</name>
    <dbReference type="NCBI Taxonomy" id="1230453"/>
    <lineage>
        <taxon>Archaea</taxon>
        <taxon>Methanobacteriati</taxon>
        <taxon>Methanobacteriota</taxon>
        <taxon>Stenosarchaea group</taxon>
        <taxon>Halobacteria</taxon>
        <taxon>Halobacteriales</taxon>
        <taxon>Haloferacaceae</taxon>
        <taxon>Haloferax</taxon>
    </lineage>
</organism>
<dbReference type="InterPro" id="IPR029055">
    <property type="entry name" value="Ntn_hydrolases_N"/>
</dbReference>
<dbReference type="PANTHER" id="PTHR43187">
    <property type="entry name" value="GLUTAMINE AMIDOTRANSFERASE DUG3-RELATED"/>
    <property type="match status" value="1"/>
</dbReference>
<name>M0HJH4_HALEO</name>
<evidence type="ECO:0000313" key="4">
    <source>
        <dbReference type="Proteomes" id="UP000011612"/>
    </source>
</evidence>
<dbReference type="SUPFAM" id="SSF56235">
    <property type="entry name" value="N-terminal nucleophile aminohydrolases (Ntn hydrolases)"/>
    <property type="match status" value="1"/>
</dbReference>
<dbReference type="Gene3D" id="3.60.20.10">
    <property type="entry name" value="Glutamine Phosphoribosylpyrophosphate, subunit 1, domain 1"/>
    <property type="match status" value="1"/>
</dbReference>
<dbReference type="InterPro" id="IPR017932">
    <property type="entry name" value="GATase_2_dom"/>
</dbReference>
<proteinExistence type="predicted"/>